<organism evidence="1 2">
    <name type="scientific">Anoxybacterium hadale</name>
    <dbReference type="NCBI Taxonomy" id="3408580"/>
    <lineage>
        <taxon>Bacteria</taxon>
        <taxon>Bacillati</taxon>
        <taxon>Bacillota</taxon>
        <taxon>Clostridia</taxon>
        <taxon>Peptostreptococcales</taxon>
        <taxon>Anaerovoracaceae</taxon>
        <taxon>Anoxybacterium</taxon>
    </lineage>
</organism>
<dbReference type="EMBL" id="CP042469">
    <property type="protein sequence ID" value="QOX62628.1"/>
    <property type="molecule type" value="Genomic_DNA"/>
</dbReference>
<evidence type="ECO:0000313" key="1">
    <source>
        <dbReference type="EMBL" id="QOX62628.1"/>
    </source>
</evidence>
<protein>
    <submittedName>
        <fullName evidence="1">4Fe-4S dicluster domain-containing protein</fullName>
    </submittedName>
</protein>
<proteinExistence type="predicted"/>
<accession>A0ACD1A877</accession>
<sequence length="79" mass="8479">MAKGMVVFDEERCKGCELCISVCPLNLLSLHETKINSKGYHPASVTEPQRCTGCGSCGVICPDGAISVFREEQGGRSDE</sequence>
<gene>
    <name evidence="1" type="ORF">FRZ06_04340</name>
</gene>
<keyword evidence="2" id="KW-1185">Reference proteome</keyword>
<evidence type="ECO:0000313" key="2">
    <source>
        <dbReference type="Proteomes" id="UP000594014"/>
    </source>
</evidence>
<name>A0ACD1A877_9FIRM</name>
<dbReference type="Proteomes" id="UP000594014">
    <property type="component" value="Chromosome"/>
</dbReference>
<reference evidence="1" key="1">
    <citation type="submission" date="2019-08" db="EMBL/GenBank/DDBJ databases">
        <title>Genome sequence of Clostridiales bacterium MT110.</title>
        <authorList>
            <person name="Cao J."/>
        </authorList>
    </citation>
    <scope>NUCLEOTIDE SEQUENCE</scope>
    <source>
        <strain evidence="1">MT110</strain>
    </source>
</reference>